<name>A0A8S5R3Z2_9CAUD</name>
<evidence type="ECO:0000313" key="2">
    <source>
        <dbReference type="EMBL" id="DAE25803.1"/>
    </source>
</evidence>
<reference evidence="2" key="1">
    <citation type="journal article" date="2021" name="Proc. Natl. Acad. Sci. U.S.A.">
        <title>A Catalog of Tens of Thousands of Viruses from Human Metagenomes Reveals Hidden Associations with Chronic Diseases.</title>
        <authorList>
            <person name="Tisza M.J."/>
            <person name="Buck C.B."/>
        </authorList>
    </citation>
    <scope>NUCLEOTIDE SEQUENCE</scope>
    <source>
        <strain evidence="2">CtsAY3</strain>
    </source>
</reference>
<evidence type="ECO:0000259" key="1">
    <source>
        <dbReference type="Pfam" id="PF24726"/>
    </source>
</evidence>
<dbReference type="EMBL" id="BK015802">
    <property type="protein sequence ID" value="DAE25803.1"/>
    <property type="molecule type" value="Genomic_DNA"/>
</dbReference>
<feature type="domain" description="DUF7678" evidence="1">
    <location>
        <begin position="13"/>
        <end position="88"/>
    </location>
</feature>
<proteinExistence type="predicted"/>
<dbReference type="InterPro" id="IPR056095">
    <property type="entry name" value="DUF7678"/>
</dbReference>
<accession>A0A8S5R3Z2</accession>
<dbReference type="Pfam" id="PF24726">
    <property type="entry name" value="DUF7678"/>
    <property type="match status" value="1"/>
</dbReference>
<organism evidence="2">
    <name type="scientific">Siphoviridae sp. ctsAY3</name>
    <dbReference type="NCBI Taxonomy" id="2827281"/>
    <lineage>
        <taxon>Viruses</taxon>
        <taxon>Duplodnaviria</taxon>
        <taxon>Heunggongvirae</taxon>
        <taxon>Uroviricota</taxon>
        <taxon>Caudoviricetes</taxon>
    </lineage>
</organism>
<protein>
    <recommendedName>
        <fullName evidence="1">DUF7678 domain-containing protein</fullName>
    </recommendedName>
</protein>
<sequence>MKITIKKLGQYPWREGTVEGHHFQAAVYDEPSVYGINEGRISKLMVWDEAKRQGRRGYSRTTLMNYDRGWDIEPEARHKALIDELVSYLENLPPYEN</sequence>